<dbReference type="AntiFam" id="ANF00039">
    <property type="entry name" value="Antisense to SRP RNA"/>
</dbReference>
<sequence length="83" mass="9207">MKSLYFLIYIYIPLNDGPIGIGFSGHSGLGRPWLVILPPSRAGGGRCSVKPASRNLFHSRRQMTRAYVQAPLPQLPTWNGRAK</sequence>
<reference evidence="2" key="1">
    <citation type="journal article" date="2015" name="Nat. Plants">
        <title>Genome expansion of Arabis alpina linked with retrotransposition and reduced symmetric DNA methylation.</title>
        <authorList>
            <person name="Willing E.M."/>
            <person name="Rawat V."/>
            <person name="Mandakova T."/>
            <person name="Maumus F."/>
            <person name="James G.V."/>
            <person name="Nordstroem K.J."/>
            <person name="Becker C."/>
            <person name="Warthmann N."/>
            <person name="Chica C."/>
            <person name="Szarzynska B."/>
            <person name="Zytnicki M."/>
            <person name="Albani M.C."/>
            <person name="Kiefer C."/>
            <person name="Bergonzi S."/>
            <person name="Castaings L."/>
            <person name="Mateos J.L."/>
            <person name="Berns M.C."/>
            <person name="Bujdoso N."/>
            <person name="Piofczyk T."/>
            <person name="de Lorenzo L."/>
            <person name="Barrero-Sicilia C."/>
            <person name="Mateos I."/>
            <person name="Piednoel M."/>
            <person name="Hagmann J."/>
            <person name="Chen-Min-Tao R."/>
            <person name="Iglesias-Fernandez R."/>
            <person name="Schuster S.C."/>
            <person name="Alonso-Blanco C."/>
            <person name="Roudier F."/>
            <person name="Carbonero P."/>
            <person name="Paz-Ares J."/>
            <person name="Davis S.J."/>
            <person name="Pecinka A."/>
            <person name="Quesneville H."/>
            <person name="Colot V."/>
            <person name="Lysak M.A."/>
            <person name="Weigel D."/>
            <person name="Coupland G."/>
            <person name="Schneeberger K."/>
        </authorList>
    </citation>
    <scope>NUCLEOTIDE SEQUENCE [LARGE SCALE GENOMIC DNA]</scope>
    <source>
        <strain evidence="2">cv. Pajares</strain>
    </source>
</reference>
<dbReference type="Proteomes" id="UP000029120">
    <property type="component" value="Chromosome 8"/>
</dbReference>
<dbReference type="EMBL" id="CM002876">
    <property type="protein sequence ID" value="KFK26034.1"/>
    <property type="molecule type" value="Genomic_DNA"/>
</dbReference>
<organism evidence="1 2">
    <name type="scientific">Arabis alpina</name>
    <name type="common">Alpine rock-cress</name>
    <dbReference type="NCBI Taxonomy" id="50452"/>
    <lineage>
        <taxon>Eukaryota</taxon>
        <taxon>Viridiplantae</taxon>
        <taxon>Streptophyta</taxon>
        <taxon>Embryophyta</taxon>
        <taxon>Tracheophyta</taxon>
        <taxon>Spermatophyta</taxon>
        <taxon>Magnoliopsida</taxon>
        <taxon>eudicotyledons</taxon>
        <taxon>Gunneridae</taxon>
        <taxon>Pentapetalae</taxon>
        <taxon>rosids</taxon>
        <taxon>malvids</taxon>
        <taxon>Brassicales</taxon>
        <taxon>Brassicaceae</taxon>
        <taxon>Arabideae</taxon>
        <taxon>Arabis</taxon>
    </lineage>
</organism>
<dbReference type="Gramene" id="KFK26034">
    <property type="protein sequence ID" value="KFK26034"/>
    <property type="gene ID" value="AALP_AA8G194800"/>
</dbReference>
<accession>A0A087G832</accession>
<evidence type="ECO:0000313" key="1">
    <source>
        <dbReference type="EMBL" id="KFK26034.1"/>
    </source>
</evidence>
<dbReference type="OMA" id="FRNHETQ"/>
<protein>
    <submittedName>
        <fullName evidence="1">Uncharacterized protein</fullName>
    </submittedName>
</protein>
<dbReference type="AlphaFoldDB" id="A0A087G832"/>
<gene>
    <name evidence="1" type="ordered locus">AALP_Aa8g194800</name>
</gene>
<keyword evidence="2" id="KW-1185">Reference proteome</keyword>
<dbReference type="OrthoDB" id="993217at2759"/>
<evidence type="ECO:0000313" key="2">
    <source>
        <dbReference type="Proteomes" id="UP000029120"/>
    </source>
</evidence>
<name>A0A087G832_ARAAL</name>
<proteinExistence type="predicted"/>